<accession>A0A674J8P4</accession>
<proteinExistence type="predicted"/>
<evidence type="ECO:0000313" key="2">
    <source>
        <dbReference type="Ensembl" id="ENSTMTP00000017630.1"/>
    </source>
</evidence>
<feature type="compositionally biased region" description="Gly residues" evidence="1">
    <location>
        <begin position="24"/>
        <end position="38"/>
    </location>
</feature>
<name>A0A674J8P4_9SAUR</name>
<feature type="region of interest" description="Disordered" evidence="1">
    <location>
        <begin position="1"/>
        <end position="45"/>
    </location>
</feature>
<evidence type="ECO:0000313" key="3">
    <source>
        <dbReference type="Proteomes" id="UP000472274"/>
    </source>
</evidence>
<sequence length="81" mass="8379">MQVSIACTEQNLRSRSTEERLCAGGRGVPAQGGPGNGGHQPPKGARGLVAVAGLRAPGQNLPHIAFLLRESTGLATGMKYR</sequence>
<dbReference type="Ensembl" id="ENSTMTT00000018257.1">
    <property type="protein sequence ID" value="ENSTMTP00000017630.1"/>
    <property type="gene ID" value="ENSTMTG00000012966.1"/>
</dbReference>
<organism evidence="2 3">
    <name type="scientific">Terrapene triunguis</name>
    <name type="common">Three-toed box turtle</name>
    <dbReference type="NCBI Taxonomy" id="2587831"/>
    <lineage>
        <taxon>Eukaryota</taxon>
        <taxon>Metazoa</taxon>
        <taxon>Chordata</taxon>
        <taxon>Craniata</taxon>
        <taxon>Vertebrata</taxon>
        <taxon>Euteleostomi</taxon>
        <taxon>Archelosauria</taxon>
        <taxon>Testudinata</taxon>
        <taxon>Testudines</taxon>
        <taxon>Cryptodira</taxon>
        <taxon>Durocryptodira</taxon>
        <taxon>Testudinoidea</taxon>
        <taxon>Emydidae</taxon>
        <taxon>Terrapene</taxon>
    </lineage>
</organism>
<keyword evidence="3" id="KW-1185">Reference proteome</keyword>
<dbReference type="GeneTree" id="ENSGT00990000210365"/>
<dbReference type="InParanoid" id="A0A674J8P4"/>
<reference evidence="2" key="2">
    <citation type="submission" date="2025-09" db="UniProtKB">
        <authorList>
            <consortium name="Ensembl"/>
        </authorList>
    </citation>
    <scope>IDENTIFICATION</scope>
</reference>
<feature type="compositionally biased region" description="Polar residues" evidence="1">
    <location>
        <begin position="1"/>
        <end position="14"/>
    </location>
</feature>
<evidence type="ECO:0000256" key="1">
    <source>
        <dbReference type="SAM" id="MobiDB-lite"/>
    </source>
</evidence>
<protein>
    <submittedName>
        <fullName evidence="2">Uncharacterized protein</fullName>
    </submittedName>
</protein>
<dbReference type="Proteomes" id="UP000472274">
    <property type="component" value="Unplaced"/>
</dbReference>
<dbReference type="AlphaFoldDB" id="A0A674J8P4"/>
<reference evidence="2" key="1">
    <citation type="submission" date="2025-08" db="UniProtKB">
        <authorList>
            <consortium name="Ensembl"/>
        </authorList>
    </citation>
    <scope>IDENTIFICATION</scope>
</reference>